<accession>A0A917YWB6</accession>
<dbReference type="Gene3D" id="3.10.180.10">
    <property type="entry name" value="2,3-Dihydroxybiphenyl 1,2-Dioxygenase, domain 1"/>
    <property type="match status" value="1"/>
</dbReference>
<reference evidence="2" key="2">
    <citation type="submission" date="2020-09" db="EMBL/GenBank/DDBJ databases">
        <authorList>
            <person name="Sun Q."/>
            <person name="Zhou Y."/>
        </authorList>
    </citation>
    <scope>NUCLEOTIDE SEQUENCE</scope>
    <source>
        <strain evidence="2">CGMCC 1.7086</strain>
    </source>
</reference>
<name>A0A917YWB6_9ALTE</name>
<dbReference type="EMBL" id="BMLS01000001">
    <property type="protein sequence ID" value="GGO66111.1"/>
    <property type="molecule type" value="Genomic_DNA"/>
</dbReference>
<dbReference type="InterPro" id="IPR037523">
    <property type="entry name" value="VOC_core"/>
</dbReference>
<dbReference type="InterPro" id="IPR029068">
    <property type="entry name" value="Glyas_Bleomycin-R_OHBP_Dase"/>
</dbReference>
<dbReference type="AlphaFoldDB" id="A0A917YWB6"/>
<feature type="domain" description="VOC" evidence="1">
    <location>
        <begin position="3"/>
        <end position="126"/>
    </location>
</feature>
<dbReference type="RefSeq" id="WP_188691017.1">
    <property type="nucleotide sequence ID" value="NZ_BMLS01000001.1"/>
</dbReference>
<evidence type="ECO:0000259" key="1">
    <source>
        <dbReference type="PROSITE" id="PS51819"/>
    </source>
</evidence>
<dbReference type="PROSITE" id="PS51819">
    <property type="entry name" value="VOC"/>
    <property type="match status" value="1"/>
</dbReference>
<dbReference type="Pfam" id="PF00903">
    <property type="entry name" value="Glyoxalase"/>
    <property type="match status" value="1"/>
</dbReference>
<dbReference type="CDD" id="cd06587">
    <property type="entry name" value="VOC"/>
    <property type="match status" value="1"/>
</dbReference>
<dbReference type="Proteomes" id="UP000606935">
    <property type="component" value="Unassembled WGS sequence"/>
</dbReference>
<comment type="caution">
    <text evidence="2">The sequence shown here is derived from an EMBL/GenBank/DDBJ whole genome shotgun (WGS) entry which is preliminary data.</text>
</comment>
<dbReference type="InterPro" id="IPR004360">
    <property type="entry name" value="Glyas_Fos-R_dOase_dom"/>
</dbReference>
<reference evidence="2" key="1">
    <citation type="journal article" date="2014" name="Int. J. Syst. Evol. Microbiol.">
        <title>Complete genome sequence of Corynebacterium casei LMG S-19264T (=DSM 44701T), isolated from a smear-ripened cheese.</title>
        <authorList>
            <consortium name="US DOE Joint Genome Institute (JGI-PGF)"/>
            <person name="Walter F."/>
            <person name="Albersmeier A."/>
            <person name="Kalinowski J."/>
            <person name="Ruckert C."/>
        </authorList>
    </citation>
    <scope>NUCLEOTIDE SEQUENCE</scope>
    <source>
        <strain evidence="2">CGMCC 1.7086</strain>
    </source>
</reference>
<dbReference type="PANTHER" id="PTHR36113">
    <property type="entry name" value="LYASE, PUTATIVE-RELATED-RELATED"/>
    <property type="match status" value="1"/>
</dbReference>
<evidence type="ECO:0000313" key="3">
    <source>
        <dbReference type="Proteomes" id="UP000606935"/>
    </source>
</evidence>
<dbReference type="InterPro" id="IPR051332">
    <property type="entry name" value="Fosfomycin_Res_Enzymes"/>
</dbReference>
<sequence>MMHLEHLNLVVRDIDKALAFYGAAFPHWQVRGGGRQNWYGTERNWLHFGDDYHYLALNDSGTGENRDLSSNQVGLAHFAFVTDNLDALISRMHAAGFEPSKGAQSTYRSNAYFIDADGFEVEFVQYHSDLPSQRNHYE</sequence>
<keyword evidence="3" id="KW-1185">Reference proteome</keyword>
<dbReference type="PANTHER" id="PTHR36113:SF1">
    <property type="entry name" value="GLYOXALASE_BLEOMYCIN RESISTANCE PROTEIN_DIOXYGENASE"/>
    <property type="match status" value="1"/>
</dbReference>
<organism evidence="2 3">
    <name type="scientific">Bowmanella pacifica</name>
    <dbReference type="NCBI Taxonomy" id="502051"/>
    <lineage>
        <taxon>Bacteria</taxon>
        <taxon>Pseudomonadati</taxon>
        <taxon>Pseudomonadota</taxon>
        <taxon>Gammaproteobacteria</taxon>
        <taxon>Alteromonadales</taxon>
        <taxon>Alteromonadaceae</taxon>
        <taxon>Bowmanella</taxon>
    </lineage>
</organism>
<protein>
    <submittedName>
        <fullName evidence="2">Glyoxalase</fullName>
    </submittedName>
</protein>
<evidence type="ECO:0000313" key="2">
    <source>
        <dbReference type="EMBL" id="GGO66111.1"/>
    </source>
</evidence>
<proteinExistence type="predicted"/>
<gene>
    <name evidence="2" type="ORF">GCM10010982_09540</name>
</gene>
<dbReference type="SUPFAM" id="SSF54593">
    <property type="entry name" value="Glyoxalase/Bleomycin resistance protein/Dihydroxybiphenyl dioxygenase"/>
    <property type="match status" value="1"/>
</dbReference>